<evidence type="ECO:0000313" key="2">
    <source>
        <dbReference type="EMBL" id="KAJ8911780.1"/>
    </source>
</evidence>
<feature type="region of interest" description="Disordered" evidence="1">
    <location>
        <begin position="309"/>
        <end position="330"/>
    </location>
</feature>
<protein>
    <submittedName>
        <fullName evidence="2">Uncharacterized protein</fullName>
    </submittedName>
</protein>
<evidence type="ECO:0000256" key="1">
    <source>
        <dbReference type="SAM" id="MobiDB-lite"/>
    </source>
</evidence>
<gene>
    <name evidence="2" type="ORF">NQ315_008833</name>
</gene>
<feature type="region of interest" description="Disordered" evidence="1">
    <location>
        <begin position="274"/>
        <end position="297"/>
    </location>
</feature>
<proteinExistence type="predicted"/>
<name>A0AAV8VCQ3_9CUCU</name>
<evidence type="ECO:0000313" key="3">
    <source>
        <dbReference type="Proteomes" id="UP001159042"/>
    </source>
</evidence>
<dbReference type="PANTHER" id="PTHR33198">
    <property type="entry name" value="ANK_REP_REGION DOMAIN-CONTAINING PROTEIN-RELATED"/>
    <property type="match status" value="1"/>
</dbReference>
<feature type="compositionally biased region" description="Polar residues" evidence="1">
    <location>
        <begin position="279"/>
        <end position="297"/>
    </location>
</feature>
<dbReference type="EMBL" id="JANEYG010000163">
    <property type="protein sequence ID" value="KAJ8911780.1"/>
    <property type="molecule type" value="Genomic_DNA"/>
</dbReference>
<dbReference type="Proteomes" id="UP001159042">
    <property type="component" value="Unassembled WGS sequence"/>
</dbReference>
<accession>A0AAV8VCQ3</accession>
<comment type="caution">
    <text evidence="2">The sequence shown here is derived from an EMBL/GenBank/DDBJ whole genome shotgun (WGS) entry which is preliminary data.</text>
</comment>
<dbReference type="PANTHER" id="PTHR33198:SF20">
    <property type="entry name" value="RETROTRANSPOSON GAG DOMAIN-CONTAINING PROTEIN"/>
    <property type="match status" value="1"/>
</dbReference>
<sequence length="330" mass="37585">MEECAARKPAPLNLDGNVSENWRKFKQNYKIFMKASGQGNKPTDVRASLLLSLAGEEAVELFNTFGLAEEEAEDEDEILKAFEDYCSPKKNTVYERFKFYKRNQLEGESFEQFLAEIKKLAQSCEFKELFDEMIRDRIVIGVSDENLQERLLRMVDLDLKGAINCCRAAEVSKRQAKSLQEKTVDAVGKKYGKEKVKEKQITYKNYHDKTAKSRKELQIGDNVLVRRDKTWEPSKVLDKHVSPRSYLVQDERGTILRRNSAHLKPSQNEYRLCMDPDASDSSGAGLSTDVSNRINSSNSSLKSEICSEFNNNSSTSAPSVPSENVVTTWY</sequence>
<reference evidence="2 3" key="1">
    <citation type="journal article" date="2023" name="Insect Mol. Biol.">
        <title>Genome sequencing provides insights into the evolution of gene families encoding plant cell wall-degrading enzymes in longhorned beetles.</title>
        <authorList>
            <person name="Shin N.R."/>
            <person name="Okamura Y."/>
            <person name="Kirsch R."/>
            <person name="Pauchet Y."/>
        </authorList>
    </citation>
    <scope>NUCLEOTIDE SEQUENCE [LARGE SCALE GENOMIC DNA]</scope>
    <source>
        <strain evidence="2">EAD_L_NR</strain>
    </source>
</reference>
<dbReference type="AlphaFoldDB" id="A0AAV8VCQ3"/>
<keyword evidence="3" id="KW-1185">Reference proteome</keyword>
<organism evidence="2 3">
    <name type="scientific">Exocentrus adspersus</name>
    <dbReference type="NCBI Taxonomy" id="1586481"/>
    <lineage>
        <taxon>Eukaryota</taxon>
        <taxon>Metazoa</taxon>
        <taxon>Ecdysozoa</taxon>
        <taxon>Arthropoda</taxon>
        <taxon>Hexapoda</taxon>
        <taxon>Insecta</taxon>
        <taxon>Pterygota</taxon>
        <taxon>Neoptera</taxon>
        <taxon>Endopterygota</taxon>
        <taxon>Coleoptera</taxon>
        <taxon>Polyphaga</taxon>
        <taxon>Cucujiformia</taxon>
        <taxon>Chrysomeloidea</taxon>
        <taxon>Cerambycidae</taxon>
        <taxon>Lamiinae</taxon>
        <taxon>Acanthocinini</taxon>
        <taxon>Exocentrus</taxon>
    </lineage>
</organism>